<protein>
    <submittedName>
        <fullName evidence="5">Putative bzip transcription factor</fullName>
    </submittedName>
</protein>
<sequence length="515" mass="55666">MASPTEIKPAIAAAGSPAPSIAPAPQMTRQPSICIKPSTSAGSPAPLTPGSVTSKEWVIPPRPKPGRKPATDTPPTKRKAQNRAAQRAFRERRAARVGELEEQIKLVEDEHEREQNELRDQLSVLSTELEQYKSQMGAWVERCNSLEKELTTERSTREALMQDLQTLKDRQSATLPVPHTASNDNHNHEEPLGCGGCSSSSRCECIEAAIDMGTATSPASKRPHSPHHDGPEKRVKAEPVDEPMELDFTHAFSRPVRSQHQTHEVVASPRNVADPCGFCQDGTPCMCAEMAAAENAAAEEKANEDLRTTRIPPIRQLDQFTPPPSDGDVSLPLPTPQPTTQAGSCANGPGSCAQCRADPNSTLFCKTLAAARARSQGSEIPAGCCGGSKNGQSCCQIQSRTLPLPTRRPHSNPDRHNIQNDIQSPSSSSSLTLTCADAYTTLSRHPNYERAISSPDVVQWMPKLYASPSRQSEANASKAKGPGLKHPPSRPAMEIEVANVMSVLREFDRRFGSSA</sequence>
<reference evidence="5 6" key="2">
    <citation type="submission" date="2015-05" db="EMBL/GenBank/DDBJ databases">
        <authorList>
            <person name="Morales-Cruz A."/>
            <person name="Amrine K.C."/>
            <person name="Cantu D."/>
        </authorList>
    </citation>
    <scope>NUCLEOTIDE SEQUENCE [LARGE SCALE GENOMIC DNA]</scope>
    <source>
        <strain evidence="5">UCRPC4</strain>
    </source>
</reference>
<dbReference type="InterPro" id="IPR004827">
    <property type="entry name" value="bZIP"/>
</dbReference>
<evidence type="ECO:0000256" key="1">
    <source>
        <dbReference type="ARBA" id="ARBA00004123"/>
    </source>
</evidence>
<feature type="compositionally biased region" description="Polar residues" evidence="3">
    <location>
        <begin position="27"/>
        <end position="42"/>
    </location>
</feature>
<keyword evidence="2" id="KW-0539">Nucleus</keyword>
<comment type="subcellular location">
    <subcellularLocation>
        <location evidence="1">Nucleus</location>
    </subcellularLocation>
</comment>
<dbReference type="GO" id="GO:0001228">
    <property type="term" value="F:DNA-binding transcription activator activity, RNA polymerase II-specific"/>
    <property type="evidence" value="ECO:0007669"/>
    <property type="project" value="TreeGrafter"/>
</dbReference>
<evidence type="ECO:0000259" key="4">
    <source>
        <dbReference type="PROSITE" id="PS00036"/>
    </source>
</evidence>
<feature type="region of interest" description="Disordered" evidence="3">
    <location>
        <begin position="300"/>
        <end position="329"/>
    </location>
</feature>
<name>A0A0G2FVM8_PHACM</name>
<dbReference type="SMART" id="SM00338">
    <property type="entry name" value="BRLZ"/>
    <property type="match status" value="1"/>
</dbReference>
<evidence type="ECO:0000313" key="6">
    <source>
        <dbReference type="Proteomes" id="UP000053317"/>
    </source>
</evidence>
<dbReference type="InterPro" id="IPR018287">
    <property type="entry name" value="Hap4_TF_heteromerisation"/>
</dbReference>
<accession>A0A0G2FVM8</accession>
<dbReference type="AlphaFoldDB" id="A0A0G2FVM8"/>
<feature type="compositionally biased region" description="Basic and acidic residues" evidence="3">
    <location>
        <begin position="226"/>
        <end position="237"/>
    </location>
</feature>
<dbReference type="Gene3D" id="1.20.5.170">
    <property type="match status" value="1"/>
</dbReference>
<feature type="region of interest" description="Disordered" evidence="3">
    <location>
        <begin position="467"/>
        <end position="491"/>
    </location>
</feature>
<feature type="region of interest" description="Disordered" evidence="3">
    <location>
        <begin position="215"/>
        <end position="237"/>
    </location>
</feature>
<evidence type="ECO:0000256" key="3">
    <source>
        <dbReference type="SAM" id="MobiDB-lite"/>
    </source>
</evidence>
<dbReference type="Proteomes" id="UP000053317">
    <property type="component" value="Unassembled WGS sequence"/>
</dbReference>
<feature type="domain" description="BZIP" evidence="4">
    <location>
        <begin position="77"/>
        <end position="92"/>
    </location>
</feature>
<dbReference type="OrthoDB" id="5374328at2759"/>
<dbReference type="InterPro" id="IPR046347">
    <property type="entry name" value="bZIP_sf"/>
</dbReference>
<dbReference type="EMBL" id="LCWF01000171">
    <property type="protein sequence ID" value="KKY15918.1"/>
    <property type="molecule type" value="Genomic_DNA"/>
</dbReference>
<feature type="compositionally biased region" description="Low complexity" evidence="3">
    <location>
        <begin position="9"/>
        <end position="25"/>
    </location>
</feature>
<gene>
    <name evidence="5" type="ORF">UCRPC4_g06105</name>
</gene>
<dbReference type="Pfam" id="PF10297">
    <property type="entry name" value="Hap4_Hap_bind"/>
    <property type="match status" value="1"/>
</dbReference>
<feature type="region of interest" description="Disordered" evidence="3">
    <location>
        <begin position="1"/>
        <end position="91"/>
    </location>
</feature>
<organism evidence="5 6">
    <name type="scientific">Phaeomoniella chlamydospora</name>
    <name type="common">Phaeoacremonium chlamydosporum</name>
    <dbReference type="NCBI Taxonomy" id="158046"/>
    <lineage>
        <taxon>Eukaryota</taxon>
        <taxon>Fungi</taxon>
        <taxon>Dikarya</taxon>
        <taxon>Ascomycota</taxon>
        <taxon>Pezizomycotina</taxon>
        <taxon>Eurotiomycetes</taxon>
        <taxon>Chaetothyriomycetidae</taxon>
        <taxon>Phaeomoniellales</taxon>
        <taxon>Phaeomoniellaceae</taxon>
        <taxon>Phaeomoniella</taxon>
    </lineage>
</organism>
<feature type="region of interest" description="Disordered" evidence="3">
    <location>
        <begin position="403"/>
        <end position="429"/>
    </location>
</feature>
<comment type="caution">
    <text evidence="5">The sequence shown here is derived from an EMBL/GenBank/DDBJ whole genome shotgun (WGS) entry which is preliminary data.</text>
</comment>
<dbReference type="SUPFAM" id="SSF57959">
    <property type="entry name" value="Leucine zipper domain"/>
    <property type="match status" value="1"/>
</dbReference>
<reference evidence="5 6" key="1">
    <citation type="submission" date="2015-05" db="EMBL/GenBank/DDBJ databases">
        <title>Distinctive expansion of gene families associated with plant cell wall degradation and secondary metabolism in the genomes of grapevine trunk pathogens.</title>
        <authorList>
            <person name="Lawrence D.P."/>
            <person name="Travadon R."/>
            <person name="Rolshausen P.E."/>
            <person name="Baumgartner K."/>
        </authorList>
    </citation>
    <scope>NUCLEOTIDE SEQUENCE [LARGE SCALE GENOMIC DNA]</scope>
    <source>
        <strain evidence="5">UCRPC4</strain>
    </source>
</reference>
<keyword evidence="6" id="KW-1185">Reference proteome</keyword>
<dbReference type="PANTHER" id="PTHR40621:SF7">
    <property type="entry name" value="BZIP DOMAIN-CONTAINING PROTEIN"/>
    <property type="match status" value="1"/>
</dbReference>
<evidence type="ECO:0000256" key="2">
    <source>
        <dbReference type="ARBA" id="ARBA00023242"/>
    </source>
</evidence>
<dbReference type="PROSITE" id="PS00036">
    <property type="entry name" value="BZIP_BASIC"/>
    <property type="match status" value="1"/>
</dbReference>
<dbReference type="GO" id="GO:0090575">
    <property type="term" value="C:RNA polymerase II transcription regulator complex"/>
    <property type="evidence" value="ECO:0007669"/>
    <property type="project" value="TreeGrafter"/>
</dbReference>
<dbReference type="GO" id="GO:0000976">
    <property type="term" value="F:transcription cis-regulatory region binding"/>
    <property type="evidence" value="ECO:0007669"/>
    <property type="project" value="InterPro"/>
</dbReference>
<dbReference type="PANTHER" id="PTHR40621">
    <property type="entry name" value="TRANSCRIPTION FACTOR KAPC-RELATED"/>
    <property type="match status" value="1"/>
</dbReference>
<dbReference type="InterPro" id="IPR050936">
    <property type="entry name" value="AP-1-like"/>
</dbReference>
<evidence type="ECO:0000313" key="5">
    <source>
        <dbReference type="EMBL" id="KKY15918.1"/>
    </source>
</evidence>
<proteinExistence type="predicted"/>